<evidence type="ECO:0000256" key="6">
    <source>
        <dbReference type="ARBA" id="ARBA00022670"/>
    </source>
</evidence>
<dbReference type="AlphaFoldDB" id="A0AAF0DX55"/>
<dbReference type="SMART" id="SM00944">
    <property type="entry name" value="Pro-kuma_activ"/>
    <property type="match status" value="1"/>
</dbReference>
<comment type="function">
    <text evidence="2">Secreted tripeptidyl-peptidase which degrades proteins at acidic pHs and is involved in virulence.</text>
</comment>
<dbReference type="InterPro" id="IPR023828">
    <property type="entry name" value="Peptidase_S8_Ser-AS"/>
</dbReference>
<dbReference type="GO" id="GO:0006508">
    <property type="term" value="P:proteolysis"/>
    <property type="evidence" value="ECO:0007669"/>
    <property type="project" value="UniProtKB-KW"/>
</dbReference>
<dbReference type="InterPro" id="IPR015366">
    <property type="entry name" value="S53_propep"/>
</dbReference>
<evidence type="ECO:0000256" key="2">
    <source>
        <dbReference type="ARBA" id="ARBA00002451"/>
    </source>
</evidence>
<organism evidence="18 19">
    <name type="scientific">Malassezia brasiliensis</name>
    <dbReference type="NCBI Taxonomy" id="1821822"/>
    <lineage>
        <taxon>Eukaryota</taxon>
        <taxon>Fungi</taxon>
        <taxon>Dikarya</taxon>
        <taxon>Basidiomycota</taxon>
        <taxon>Ustilaginomycotina</taxon>
        <taxon>Malasseziomycetes</taxon>
        <taxon>Malasseziales</taxon>
        <taxon>Malasseziaceae</taxon>
        <taxon>Malassezia</taxon>
    </lineage>
</organism>
<evidence type="ECO:0000256" key="5">
    <source>
        <dbReference type="ARBA" id="ARBA00022525"/>
    </source>
</evidence>
<keyword evidence="12" id="KW-0843">Virulence</keyword>
<feature type="binding site" evidence="15">
    <location>
        <position position="571"/>
    </location>
    <ligand>
        <name>Ca(2+)</name>
        <dbReference type="ChEBI" id="CHEBI:29108"/>
    </ligand>
</feature>
<evidence type="ECO:0000256" key="12">
    <source>
        <dbReference type="ARBA" id="ARBA00023026"/>
    </source>
</evidence>
<dbReference type="Pfam" id="PF09286">
    <property type="entry name" value="Pro-kuma_activ"/>
    <property type="match status" value="1"/>
</dbReference>
<evidence type="ECO:0000256" key="4">
    <source>
        <dbReference type="ARBA" id="ARBA00012462"/>
    </source>
</evidence>
<reference evidence="18" key="1">
    <citation type="submission" date="2023-03" db="EMBL/GenBank/DDBJ databases">
        <title>Mating type loci evolution in Malassezia.</title>
        <authorList>
            <person name="Coelho M.A."/>
        </authorList>
    </citation>
    <scope>NUCLEOTIDE SEQUENCE</scope>
    <source>
        <strain evidence="18">CBS 14135</strain>
    </source>
</reference>
<evidence type="ECO:0000256" key="16">
    <source>
        <dbReference type="SAM" id="SignalP"/>
    </source>
</evidence>
<dbReference type="GO" id="GO:0046872">
    <property type="term" value="F:metal ion binding"/>
    <property type="evidence" value="ECO:0007669"/>
    <property type="project" value="UniProtKB-UniRule"/>
</dbReference>
<keyword evidence="19" id="KW-1185">Reference proteome</keyword>
<keyword evidence="9 15" id="KW-0378">Hydrolase</keyword>
<evidence type="ECO:0000313" key="18">
    <source>
        <dbReference type="EMBL" id="WFC97024.1"/>
    </source>
</evidence>
<protein>
    <recommendedName>
        <fullName evidence="4">tripeptidyl-peptidase II</fullName>
        <ecNumber evidence="4">3.4.14.10</ecNumber>
    </recommendedName>
</protein>
<keyword evidence="7 15" id="KW-0479">Metal-binding</keyword>
<feature type="binding site" evidence="15">
    <location>
        <position position="569"/>
    </location>
    <ligand>
        <name>Ca(2+)</name>
        <dbReference type="ChEBI" id="CHEBI:29108"/>
    </ligand>
</feature>
<comment type="catalytic activity">
    <reaction evidence="1">
        <text>Release of an N-terminal tripeptide from a polypeptide.</text>
        <dbReference type="EC" id="3.4.14.10"/>
    </reaction>
</comment>
<gene>
    <name evidence="18" type="ORF">MBRA1_003691</name>
</gene>
<evidence type="ECO:0000256" key="8">
    <source>
        <dbReference type="ARBA" id="ARBA00022729"/>
    </source>
</evidence>
<dbReference type="GO" id="GO:0004252">
    <property type="term" value="F:serine-type endopeptidase activity"/>
    <property type="evidence" value="ECO:0007669"/>
    <property type="project" value="UniProtKB-UniRule"/>
</dbReference>
<evidence type="ECO:0000256" key="14">
    <source>
        <dbReference type="ARBA" id="ARBA00023180"/>
    </source>
</evidence>
<evidence type="ECO:0000313" key="19">
    <source>
        <dbReference type="Proteomes" id="UP001216638"/>
    </source>
</evidence>
<dbReference type="EMBL" id="CP119956">
    <property type="protein sequence ID" value="WFC97024.1"/>
    <property type="molecule type" value="Genomic_DNA"/>
</dbReference>
<comment type="subcellular location">
    <subcellularLocation>
        <location evidence="3">Secreted</location>
        <location evidence="3">Extracellular space</location>
    </subcellularLocation>
</comment>
<evidence type="ECO:0000256" key="7">
    <source>
        <dbReference type="ARBA" id="ARBA00022723"/>
    </source>
</evidence>
<dbReference type="InterPro" id="IPR030400">
    <property type="entry name" value="Sedolisin_dom"/>
</dbReference>
<evidence type="ECO:0000256" key="10">
    <source>
        <dbReference type="ARBA" id="ARBA00022825"/>
    </source>
</evidence>
<evidence type="ECO:0000256" key="9">
    <source>
        <dbReference type="ARBA" id="ARBA00022801"/>
    </source>
</evidence>
<proteinExistence type="predicted"/>
<dbReference type="SUPFAM" id="SSF52743">
    <property type="entry name" value="Subtilisin-like"/>
    <property type="match status" value="1"/>
</dbReference>
<dbReference type="FunFam" id="3.40.50.200:FF:000015">
    <property type="entry name" value="Tripeptidyl peptidase A"/>
    <property type="match status" value="1"/>
</dbReference>
<dbReference type="PROSITE" id="PS51695">
    <property type="entry name" value="SEDOLISIN"/>
    <property type="match status" value="1"/>
</dbReference>
<keyword evidence="5" id="KW-0964">Secreted</keyword>
<keyword evidence="8 16" id="KW-0732">Signal</keyword>
<dbReference type="Gene3D" id="3.40.50.200">
    <property type="entry name" value="Peptidase S8/S53 domain"/>
    <property type="match status" value="1"/>
</dbReference>
<evidence type="ECO:0000256" key="1">
    <source>
        <dbReference type="ARBA" id="ARBA00001910"/>
    </source>
</evidence>
<dbReference type="PROSITE" id="PS00138">
    <property type="entry name" value="SUBTILASE_SER"/>
    <property type="match status" value="1"/>
</dbReference>
<comment type="cofactor">
    <cofactor evidence="15">
        <name>Ca(2+)</name>
        <dbReference type="ChEBI" id="CHEBI:29108"/>
    </cofactor>
    <text evidence="15">Binds 1 Ca(2+) ion per subunit.</text>
</comment>
<evidence type="ECO:0000256" key="13">
    <source>
        <dbReference type="ARBA" id="ARBA00023145"/>
    </source>
</evidence>
<dbReference type="CDD" id="cd04056">
    <property type="entry name" value="Peptidases_S53"/>
    <property type="match status" value="1"/>
</dbReference>
<keyword evidence="13" id="KW-0865">Zymogen</keyword>
<keyword evidence="10 15" id="KW-0720">Serine protease</keyword>
<feature type="binding site" evidence="15">
    <location>
        <position position="551"/>
    </location>
    <ligand>
        <name>Ca(2+)</name>
        <dbReference type="ChEBI" id="CHEBI:29108"/>
    </ligand>
</feature>
<evidence type="ECO:0000256" key="11">
    <source>
        <dbReference type="ARBA" id="ARBA00022837"/>
    </source>
</evidence>
<feature type="active site" description="Charge relay system" evidence="15">
    <location>
        <position position="283"/>
    </location>
</feature>
<dbReference type="PANTHER" id="PTHR14218">
    <property type="entry name" value="PROTEASE S8 TRIPEPTIDYL PEPTIDASE I CLN2"/>
    <property type="match status" value="1"/>
</dbReference>
<feature type="active site" description="Charge relay system" evidence="15">
    <location>
        <position position="287"/>
    </location>
</feature>
<feature type="active site" description="Charge relay system" evidence="15">
    <location>
        <position position="505"/>
    </location>
</feature>
<dbReference type="InterPro" id="IPR050819">
    <property type="entry name" value="Tripeptidyl-peptidase_I"/>
</dbReference>
<dbReference type="EC" id="3.4.14.10" evidence="4"/>
<dbReference type="GO" id="GO:0005576">
    <property type="term" value="C:extracellular region"/>
    <property type="evidence" value="ECO:0007669"/>
    <property type="project" value="UniProtKB-SubCell"/>
</dbReference>
<feature type="domain" description="Peptidase S53" evidence="17">
    <location>
        <begin position="204"/>
        <end position="591"/>
    </location>
</feature>
<evidence type="ECO:0000256" key="15">
    <source>
        <dbReference type="PROSITE-ProRule" id="PRU01032"/>
    </source>
</evidence>
<keyword evidence="14" id="KW-0325">Glycoprotein</keyword>
<dbReference type="Proteomes" id="UP001216638">
    <property type="component" value="Chromosome 6"/>
</dbReference>
<dbReference type="GO" id="GO:0008240">
    <property type="term" value="F:tripeptidyl-peptidase activity"/>
    <property type="evidence" value="ECO:0007669"/>
    <property type="project" value="UniProtKB-EC"/>
</dbReference>
<evidence type="ECO:0000259" key="17">
    <source>
        <dbReference type="PROSITE" id="PS51695"/>
    </source>
</evidence>
<dbReference type="PANTHER" id="PTHR14218:SF15">
    <property type="entry name" value="TRIPEPTIDYL-PEPTIDASE 1"/>
    <property type="match status" value="1"/>
</dbReference>
<dbReference type="InterPro" id="IPR036852">
    <property type="entry name" value="Peptidase_S8/S53_dom_sf"/>
</dbReference>
<feature type="chain" id="PRO_5041947936" description="tripeptidyl-peptidase II" evidence="16">
    <location>
        <begin position="26"/>
        <end position="594"/>
    </location>
</feature>
<keyword evidence="6 15" id="KW-0645">Protease</keyword>
<name>A0AAF0DX55_9BASI</name>
<accession>A0AAF0DX55</accession>
<dbReference type="SUPFAM" id="SSF54897">
    <property type="entry name" value="Protease propeptides/inhibitors"/>
    <property type="match status" value="1"/>
</dbReference>
<evidence type="ECO:0000256" key="3">
    <source>
        <dbReference type="ARBA" id="ARBA00004239"/>
    </source>
</evidence>
<keyword evidence="11 15" id="KW-0106">Calcium</keyword>
<sequence length="594" mass="63155">MYVCAIWTAALVLGLVLGHAPAARADEAAAEALQAHGWARRAVSEADARVRVFLGVPLNTTRIEQEIAAVSDPCSDRYAQYLDANATLQLLAPAARHTHVERWLAERAVPYEAAHGLYALDLDAARASELFGTTYHTYEHRDGRRAVHALAHDVPAELRGHAEVFGPGIGARRRGAPAAAPASAPRAVARRNEAAATAYDCEMPVYPSCMRRVYATGNYTVQVPAANRLGVAGFAHEVPDAADLRAYLQHYRPDAANATFATAFASQHANDTYRDLASAGRMEANLDVQMAVSQAFPIPVTYYYTSGHAPHRAAWDESGKGNEPFLRLFAYLLTLPDAELPRVLSLSYADVEATVPKAYARRVCMYAALLGLRGVTIVAGSGDEGVGPASAAHCPTGGGATTQFVPWFPSTCPYVTSVGGTATPPTETVADRVRDGFSTGSGFSNYFAQPAWQQSVVQRYVNDSVAPAFRTHFWADGRAYPDVAVVATSLATWMHNATVQTSGTSASAPIFAATVALLNDVRLAANQTYLGFLNPLLYTRLAQEPGAFYDVQHGSNSGCGTAGFNATPGWDAASGFGSPRFGALQRAVLAGCAA</sequence>
<feature type="binding site" evidence="15">
    <location>
        <position position="550"/>
    </location>
    <ligand>
        <name>Ca(2+)</name>
        <dbReference type="ChEBI" id="CHEBI:29108"/>
    </ligand>
</feature>
<feature type="signal peptide" evidence="16">
    <location>
        <begin position="1"/>
        <end position="25"/>
    </location>
</feature>